<comment type="caution">
    <text evidence="4">The sequence shown here is derived from an EMBL/GenBank/DDBJ whole genome shotgun (WGS) entry which is preliminary data.</text>
</comment>
<dbReference type="Gene3D" id="2.30.30.100">
    <property type="match status" value="1"/>
</dbReference>
<name>A0AA37IJF3_9BURK</name>
<keyword evidence="3" id="KW-0472">Membrane</keyword>
<keyword evidence="2" id="KW-0346">Stress response</keyword>
<dbReference type="Pfam" id="PF17209">
    <property type="entry name" value="Hfq"/>
    <property type="match status" value="1"/>
</dbReference>
<proteinExistence type="predicted"/>
<dbReference type="EMBL" id="BPUS01000036">
    <property type="protein sequence ID" value="GJH30382.1"/>
    <property type="molecule type" value="Genomic_DNA"/>
</dbReference>
<dbReference type="InterPro" id="IPR005001">
    <property type="entry name" value="Hfq"/>
</dbReference>
<reference evidence="4" key="1">
    <citation type="submission" date="2022-09" db="EMBL/GenBank/DDBJ databases">
        <title>Isolation and characterization of 3-chlorobenzoate degrading bacteria from soils in Shizuoka.</title>
        <authorList>
            <person name="Ifat A."/>
            <person name="Ogawa N."/>
            <person name="Kimbara K."/>
            <person name="Moriuchi R."/>
            <person name="Dohra H."/>
            <person name="Shintani M."/>
        </authorList>
    </citation>
    <scope>NUCLEOTIDE SEQUENCE</scope>
    <source>
        <strain evidence="4">19CS4-2</strain>
    </source>
</reference>
<gene>
    <name evidence="4" type="primary">hfq</name>
    <name evidence="4" type="ORF">CBA19CS42_37720</name>
</gene>
<dbReference type="AlphaFoldDB" id="A0AA37IJF3"/>
<dbReference type="GO" id="GO:0003723">
    <property type="term" value="F:RNA binding"/>
    <property type="evidence" value="ECO:0007669"/>
    <property type="project" value="UniProtKB-KW"/>
</dbReference>
<accession>A0AA37IJF3</accession>
<dbReference type="Proteomes" id="UP001055111">
    <property type="component" value="Unassembled WGS sequence"/>
</dbReference>
<feature type="transmembrane region" description="Helical" evidence="3">
    <location>
        <begin position="23"/>
        <end position="40"/>
    </location>
</feature>
<evidence type="ECO:0000256" key="1">
    <source>
        <dbReference type="ARBA" id="ARBA00022884"/>
    </source>
</evidence>
<evidence type="ECO:0000313" key="4">
    <source>
        <dbReference type="EMBL" id="GJH30382.1"/>
    </source>
</evidence>
<dbReference type="GO" id="GO:0005829">
    <property type="term" value="C:cytosol"/>
    <property type="evidence" value="ECO:0007669"/>
    <property type="project" value="TreeGrafter"/>
</dbReference>
<dbReference type="GO" id="GO:0006355">
    <property type="term" value="P:regulation of DNA-templated transcription"/>
    <property type="evidence" value="ECO:0007669"/>
    <property type="project" value="InterPro"/>
</dbReference>
<evidence type="ECO:0000256" key="2">
    <source>
        <dbReference type="ARBA" id="ARBA00023016"/>
    </source>
</evidence>
<protein>
    <submittedName>
        <fullName evidence="4">RNA-binding protein Hfq</fullName>
    </submittedName>
</protein>
<dbReference type="RefSeq" id="WP_238218029.1">
    <property type="nucleotide sequence ID" value="NZ_BPUS01000036.1"/>
</dbReference>
<dbReference type="GO" id="GO:0043487">
    <property type="term" value="P:regulation of RNA stability"/>
    <property type="evidence" value="ECO:0007669"/>
    <property type="project" value="TreeGrafter"/>
</dbReference>
<dbReference type="PANTHER" id="PTHR34772:SF1">
    <property type="entry name" value="RNA-BINDING PROTEIN HFQ"/>
    <property type="match status" value="1"/>
</dbReference>
<keyword evidence="3" id="KW-0812">Transmembrane</keyword>
<sequence>MSDSAEDIQSTFLRVLVDEQTPVWVFLVNGVKLAGAVTLFDRYMICLRLHTGIQTIFKSAVSTVVTQHDISAKPPDIERTRYAERRPRYYRH</sequence>
<dbReference type="PANTHER" id="PTHR34772">
    <property type="entry name" value="RNA-BINDING PROTEIN HFQ"/>
    <property type="match status" value="1"/>
</dbReference>
<dbReference type="GO" id="GO:0045974">
    <property type="term" value="P:regulation of translation, ncRNA-mediated"/>
    <property type="evidence" value="ECO:0007669"/>
    <property type="project" value="TreeGrafter"/>
</dbReference>
<evidence type="ECO:0000313" key="5">
    <source>
        <dbReference type="Proteomes" id="UP001055111"/>
    </source>
</evidence>
<keyword evidence="1" id="KW-0694">RNA-binding</keyword>
<evidence type="ECO:0000256" key="3">
    <source>
        <dbReference type="SAM" id="Phobius"/>
    </source>
</evidence>
<dbReference type="SUPFAM" id="SSF50182">
    <property type="entry name" value="Sm-like ribonucleoproteins"/>
    <property type="match status" value="1"/>
</dbReference>
<dbReference type="InterPro" id="IPR010920">
    <property type="entry name" value="LSM_dom_sf"/>
</dbReference>
<organism evidence="4 5">
    <name type="scientific">Caballeronia novacaledonica</name>
    <dbReference type="NCBI Taxonomy" id="1544861"/>
    <lineage>
        <taxon>Bacteria</taxon>
        <taxon>Pseudomonadati</taxon>
        <taxon>Pseudomonadota</taxon>
        <taxon>Betaproteobacteria</taxon>
        <taxon>Burkholderiales</taxon>
        <taxon>Burkholderiaceae</taxon>
        <taxon>Caballeronia</taxon>
    </lineage>
</organism>
<keyword evidence="3" id="KW-1133">Transmembrane helix</keyword>